<feature type="domain" description="Acyl-CoA dehydrogenase/oxidase N-terminal" evidence="7">
    <location>
        <begin position="18"/>
        <end position="129"/>
    </location>
</feature>
<feature type="domain" description="Acyl-CoA dehydrogenase/oxidase C-terminal" evidence="6">
    <location>
        <begin position="238"/>
        <end position="383"/>
    </location>
</feature>
<dbReference type="SUPFAM" id="SSF56645">
    <property type="entry name" value="Acyl-CoA dehydrogenase NM domain-like"/>
    <property type="match status" value="1"/>
</dbReference>
<dbReference type="HOGENOM" id="CLU_018204_5_1_11"/>
<keyword evidence="3" id="KW-0285">Flavoprotein</keyword>
<dbReference type="PANTHER" id="PTHR43884">
    <property type="entry name" value="ACYL-COA DEHYDROGENASE"/>
    <property type="match status" value="1"/>
</dbReference>
<keyword evidence="9" id="KW-1185">Reference proteome</keyword>
<proteinExistence type="inferred from homology"/>
<dbReference type="eggNOG" id="COG1960">
    <property type="taxonomic scope" value="Bacteria"/>
</dbReference>
<dbReference type="RefSeq" id="WP_015786020.1">
    <property type="nucleotide sequence ID" value="NC_013159.1"/>
</dbReference>
<dbReference type="STRING" id="471857.Svir_16740"/>
<dbReference type="InterPro" id="IPR009075">
    <property type="entry name" value="AcylCo_DH/oxidase_C"/>
</dbReference>
<organism evidence="8 9">
    <name type="scientific">Saccharomonospora viridis (strain ATCC 15386 / DSM 43017 / JCM 3036 / CCUG 5913 / NBRC 12207 / NCIMB 9602 / P101)</name>
    <name type="common">Thermoactinomyces viridis</name>
    <dbReference type="NCBI Taxonomy" id="471857"/>
    <lineage>
        <taxon>Bacteria</taxon>
        <taxon>Bacillati</taxon>
        <taxon>Actinomycetota</taxon>
        <taxon>Actinomycetes</taxon>
        <taxon>Pseudonocardiales</taxon>
        <taxon>Pseudonocardiaceae</taxon>
        <taxon>Saccharomonospora</taxon>
    </lineage>
</organism>
<evidence type="ECO:0000256" key="3">
    <source>
        <dbReference type="ARBA" id="ARBA00022630"/>
    </source>
</evidence>
<comment type="similarity">
    <text evidence="2">Belongs to the acyl-CoA dehydrogenase family.</text>
</comment>
<dbReference type="InterPro" id="IPR037069">
    <property type="entry name" value="AcylCoA_DH/ox_N_sf"/>
</dbReference>
<evidence type="ECO:0000256" key="2">
    <source>
        <dbReference type="ARBA" id="ARBA00009347"/>
    </source>
</evidence>
<dbReference type="GO" id="GO:0050660">
    <property type="term" value="F:flavin adenine dinucleotide binding"/>
    <property type="evidence" value="ECO:0007669"/>
    <property type="project" value="InterPro"/>
</dbReference>
<sequence>MEGPAPVSTPDLLYSDVESDLRATLRNVLSDHCAPSSLVARADGDEPYDMSLWRTLSAELGLAGLPVPERLGGQGVSSRETALVLEELGRSVAPVPFLGSAVLTTSVLLRADTAAEHVAALLRRLATGEATGALAVPLSTAPEAAFPTTVRAVAGPDGVVLDGTITTVADASVADVLVVPAVGPDGQGLYEVDTGHSGVDITEVVSFDLTRRVSDVTIRQAPARPLAEGQEAVTALRQGLLMAAGLLASEQVGVTQWCLDTTVAYVQERHQFGRPVGSFQALKHRLADVWLELVAARAAARYAADVLAGPDPFGSDSDVEVAVAVAQSYCATVAVHAAEETIQLHGGIGMTWEHPAHLYLKRAKADQLALGTPGRHRARLAEVVDLPVS</sequence>
<dbReference type="InterPro" id="IPR013786">
    <property type="entry name" value="AcylCoA_DH/ox_N"/>
</dbReference>
<name>C7MT70_SACVD</name>
<dbReference type="InterPro" id="IPR046373">
    <property type="entry name" value="Acyl-CoA_Oxase/DH_mid-dom_sf"/>
</dbReference>
<gene>
    <name evidence="8" type="ordered locus">Svir_16740</name>
</gene>
<dbReference type="KEGG" id="svi:Svir_16740"/>
<keyword evidence="4" id="KW-0274">FAD</keyword>
<dbReference type="Proteomes" id="UP000000841">
    <property type="component" value="Chromosome"/>
</dbReference>
<dbReference type="Pfam" id="PF00441">
    <property type="entry name" value="Acyl-CoA_dh_1"/>
    <property type="match status" value="1"/>
</dbReference>
<evidence type="ECO:0000313" key="8">
    <source>
        <dbReference type="EMBL" id="ACU96707.1"/>
    </source>
</evidence>
<comment type="cofactor">
    <cofactor evidence="1">
        <name>FAD</name>
        <dbReference type="ChEBI" id="CHEBI:57692"/>
    </cofactor>
</comment>
<dbReference type="SUPFAM" id="SSF47203">
    <property type="entry name" value="Acyl-CoA dehydrogenase C-terminal domain-like"/>
    <property type="match status" value="1"/>
</dbReference>
<dbReference type="PANTHER" id="PTHR43884:SF20">
    <property type="entry name" value="ACYL-COA DEHYDROGENASE FADE28"/>
    <property type="match status" value="1"/>
</dbReference>
<evidence type="ECO:0000256" key="5">
    <source>
        <dbReference type="ARBA" id="ARBA00023002"/>
    </source>
</evidence>
<evidence type="ECO:0000259" key="6">
    <source>
        <dbReference type="Pfam" id="PF00441"/>
    </source>
</evidence>
<dbReference type="AlphaFoldDB" id="C7MT70"/>
<dbReference type="GO" id="GO:0003995">
    <property type="term" value="F:acyl-CoA dehydrogenase activity"/>
    <property type="evidence" value="ECO:0007669"/>
    <property type="project" value="TreeGrafter"/>
</dbReference>
<dbReference type="Gene3D" id="1.10.540.10">
    <property type="entry name" value="Acyl-CoA dehydrogenase/oxidase, N-terminal domain"/>
    <property type="match status" value="1"/>
</dbReference>
<accession>C7MT70</accession>
<evidence type="ECO:0000313" key="9">
    <source>
        <dbReference type="Proteomes" id="UP000000841"/>
    </source>
</evidence>
<evidence type="ECO:0000259" key="7">
    <source>
        <dbReference type="Pfam" id="PF02771"/>
    </source>
</evidence>
<protein>
    <submittedName>
        <fullName evidence="8">Acyl-CoA dehydrogenase</fullName>
    </submittedName>
</protein>
<dbReference type="Pfam" id="PF02771">
    <property type="entry name" value="Acyl-CoA_dh_N"/>
    <property type="match status" value="1"/>
</dbReference>
<keyword evidence="5" id="KW-0560">Oxidoreductase</keyword>
<dbReference type="InterPro" id="IPR036250">
    <property type="entry name" value="AcylCo_DH-like_C"/>
</dbReference>
<dbReference type="InterPro" id="IPR009100">
    <property type="entry name" value="AcylCoA_DH/oxidase_NM_dom_sf"/>
</dbReference>
<dbReference type="Gene3D" id="1.20.140.10">
    <property type="entry name" value="Butyryl-CoA Dehydrogenase, subunit A, domain 3"/>
    <property type="match status" value="1"/>
</dbReference>
<reference evidence="8 9" key="1">
    <citation type="journal article" date="2009" name="Stand. Genomic Sci.">
        <title>Complete genome sequence of Saccharomonospora viridis type strain (P101).</title>
        <authorList>
            <person name="Pati A."/>
            <person name="Sikorski J."/>
            <person name="Nolan M."/>
            <person name="Lapidus A."/>
            <person name="Copeland A."/>
            <person name="Glavina Del Rio T."/>
            <person name="Lucas S."/>
            <person name="Chen F."/>
            <person name="Tice H."/>
            <person name="Pitluck S."/>
            <person name="Cheng J.F."/>
            <person name="Chertkov O."/>
            <person name="Brettin T."/>
            <person name="Han C."/>
            <person name="Detter J.C."/>
            <person name="Kuske C."/>
            <person name="Bruce D."/>
            <person name="Goodwin L."/>
            <person name="Chain P."/>
            <person name="D'haeseleer P."/>
            <person name="Chen A."/>
            <person name="Palaniappan K."/>
            <person name="Ivanova N."/>
            <person name="Mavromatis K."/>
            <person name="Mikhailova N."/>
            <person name="Rohde M."/>
            <person name="Tindall B.J."/>
            <person name="Goker M."/>
            <person name="Bristow J."/>
            <person name="Eisen J.A."/>
            <person name="Markowitz V."/>
            <person name="Hugenholtz P."/>
            <person name="Kyrpides N.C."/>
            <person name="Klenk H.P."/>
        </authorList>
    </citation>
    <scope>NUCLEOTIDE SEQUENCE [LARGE SCALE GENOMIC DNA]</scope>
    <source>
        <strain evidence="9">ATCC 15386 / DSM 43017 / JCM 3036 / NBRC 12207 / P101</strain>
    </source>
</reference>
<dbReference type="EMBL" id="CP001683">
    <property type="protein sequence ID" value="ACU96707.1"/>
    <property type="molecule type" value="Genomic_DNA"/>
</dbReference>
<evidence type="ECO:0000256" key="4">
    <source>
        <dbReference type="ARBA" id="ARBA00022827"/>
    </source>
</evidence>
<evidence type="ECO:0000256" key="1">
    <source>
        <dbReference type="ARBA" id="ARBA00001974"/>
    </source>
</evidence>
<dbReference type="Gene3D" id="2.40.110.10">
    <property type="entry name" value="Butyryl-CoA Dehydrogenase, subunit A, domain 2"/>
    <property type="match status" value="1"/>
</dbReference>